<dbReference type="PROSITE" id="PS51184">
    <property type="entry name" value="JMJC"/>
    <property type="match status" value="1"/>
</dbReference>
<dbReference type="Gene3D" id="2.60.120.650">
    <property type="entry name" value="Cupin"/>
    <property type="match status" value="1"/>
</dbReference>
<evidence type="ECO:0000313" key="8">
    <source>
        <dbReference type="Proteomes" id="UP001216253"/>
    </source>
</evidence>
<dbReference type="EMBL" id="JARESE010000015">
    <property type="protein sequence ID" value="MDE8651224.1"/>
    <property type="molecule type" value="Genomic_DNA"/>
</dbReference>
<dbReference type="SUPFAM" id="SSF51197">
    <property type="entry name" value="Clavaminate synthase-like"/>
    <property type="match status" value="1"/>
</dbReference>
<keyword evidence="8" id="KW-1185">Reference proteome</keyword>
<protein>
    <submittedName>
        <fullName evidence="7">Cupin domain-containing protein</fullName>
    </submittedName>
</protein>
<dbReference type="PANTHER" id="PTHR13096:SF8">
    <property type="entry name" value="RIBOSOMAL OXYGENASE 1"/>
    <property type="match status" value="1"/>
</dbReference>
<dbReference type="Pfam" id="PF20514">
    <property type="entry name" value="WHD_ROXA"/>
    <property type="match status" value="1"/>
</dbReference>
<proteinExistence type="predicted"/>
<dbReference type="InterPro" id="IPR046799">
    <property type="entry name" value="ROXA-like_wH"/>
</dbReference>
<dbReference type="SMART" id="SM00558">
    <property type="entry name" value="JmjC"/>
    <property type="match status" value="1"/>
</dbReference>
<evidence type="ECO:0000256" key="2">
    <source>
        <dbReference type="ARBA" id="ARBA00022723"/>
    </source>
</evidence>
<organism evidence="7 8">
    <name type="scientific">Novosphingobium album</name>
    <name type="common">ex Liu et al. 2023</name>
    <dbReference type="NCBI Taxonomy" id="3031130"/>
    <lineage>
        <taxon>Bacteria</taxon>
        <taxon>Pseudomonadati</taxon>
        <taxon>Pseudomonadota</taxon>
        <taxon>Alphaproteobacteria</taxon>
        <taxon>Sphingomonadales</taxon>
        <taxon>Sphingomonadaceae</taxon>
        <taxon>Novosphingobium</taxon>
    </lineage>
</organism>
<sequence length="393" mass="43776">MQFRDFDIDGFLRDYWQKKPLLIRDPWQAWANPIAPDELAGLACEPDVESRLIGQMSDNPRGPWTVEHGPLAEARLGAIDHKPWTLLVQAVDHFMPDVAALVTPFRFIPNWRIDDVMVSYATDGGGVGPHFDQYDVFLIQGQGRRRWQVGAVCDAATELLPHGDLRLLARFEAIEEWVLEPGDILYVPPRVAHNGIAVGKDCMTYSIGFRAPSRGELVSHWGDHLLEGLDDDDRYGDADLRAQPNPGEIRAPALDRLHAMVAERLLDREGFALWFGQYTTAPKYPEADWRPETPVRADDLRHLLADGMALCRNPASRFAFIRTPGARTPDDGLALFVDGERFACAGREMALAECLCGQDRIAIAPDLLGSEAAMALLVALYNQGSLELDQGEE</sequence>
<evidence type="ECO:0000256" key="3">
    <source>
        <dbReference type="ARBA" id="ARBA00022964"/>
    </source>
</evidence>
<reference evidence="7 8" key="1">
    <citation type="submission" date="2023-03" db="EMBL/GenBank/DDBJ databases">
        <title>NovoSphingobium album sp. nov. isolated from polycyclic aromatic hydrocarbons- and heavy-metal polluted soil.</title>
        <authorList>
            <person name="Liu Z."/>
            <person name="Wang K."/>
        </authorList>
    </citation>
    <scope>NUCLEOTIDE SEQUENCE [LARGE SCALE GENOMIC DNA]</scope>
    <source>
        <strain evidence="7 8">H3SJ31-1</strain>
    </source>
</reference>
<dbReference type="Pfam" id="PF08007">
    <property type="entry name" value="JmjC_2"/>
    <property type="match status" value="1"/>
</dbReference>
<evidence type="ECO:0000313" key="7">
    <source>
        <dbReference type="EMBL" id="MDE8651224.1"/>
    </source>
</evidence>
<dbReference type="InterPro" id="IPR039994">
    <property type="entry name" value="NO66-like"/>
</dbReference>
<accession>A0ABT5WMW5</accession>
<dbReference type="Gene3D" id="3.40.366.30">
    <property type="entry name" value="50S ribosomal protein L16 arginine hydroxylase, Chain A, Domain 2"/>
    <property type="match status" value="1"/>
</dbReference>
<dbReference type="PANTHER" id="PTHR13096">
    <property type="entry name" value="MINA53 MYC INDUCED NUCLEAR ANTIGEN"/>
    <property type="match status" value="1"/>
</dbReference>
<evidence type="ECO:0000256" key="5">
    <source>
        <dbReference type="ARBA" id="ARBA00023004"/>
    </source>
</evidence>
<keyword evidence="5" id="KW-0408">Iron</keyword>
<evidence type="ECO:0000256" key="1">
    <source>
        <dbReference type="ARBA" id="ARBA00001954"/>
    </source>
</evidence>
<comment type="caution">
    <text evidence="7">The sequence shown here is derived from an EMBL/GenBank/DDBJ whole genome shotgun (WGS) entry which is preliminary data.</text>
</comment>
<keyword evidence="2" id="KW-0479">Metal-binding</keyword>
<gene>
    <name evidence="7" type="ORF">PYV00_05770</name>
</gene>
<comment type="cofactor">
    <cofactor evidence="1">
        <name>Fe(2+)</name>
        <dbReference type="ChEBI" id="CHEBI:29033"/>
    </cofactor>
</comment>
<evidence type="ECO:0000256" key="4">
    <source>
        <dbReference type="ARBA" id="ARBA00023002"/>
    </source>
</evidence>
<keyword evidence="3" id="KW-0223">Dioxygenase</keyword>
<dbReference type="InterPro" id="IPR003347">
    <property type="entry name" value="JmjC_dom"/>
</dbReference>
<feature type="domain" description="JmjC" evidence="6">
    <location>
        <begin position="97"/>
        <end position="226"/>
    </location>
</feature>
<name>A0ABT5WMW5_9SPHN</name>
<dbReference type="Proteomes" id="UP001216253">
    <property type="component" value="Unassembled WGS sequence"/>
</dbReference>
<dbReference type="RefSeq" id="WP_275227322.1">
    <property type="nucleotide sequence ID" value="NZ_JARESE010000015.1"/>
</dbReference>
<evidence type="ECO:0000259" key="6">
    <source>
        <dbReference type="PROSITE" id="PS51184"/>
    </source>
</evidence>
<keyword evidence="4" id="KW-0560">Oxidoreductase</keyword>